<dbReference type="eggNOG" id="COG4991">
    <property type="taxonomic scope" value="Bacteria"/>
</dbReference>
<feature type="domain" description="SH3b" evidence="1">
    <location>
        <begin position="64"/>
        <end position="139"/>
    </location>
</feature>
<proteinExistence type="predicted"/>
<sequence length="279" mass="31231">MPTTAHQKSPILTPQSFTMSSLSIILTFYYHTIMKTTLFKNITLGILCLWATSIAQAKPLQLTKDTYYYVFAPNGLILRQSPNASAKKVAKLPYGTKVKYLAGVPSKQIIVDNLKGGMAKVSHEGKVGYVFEGYLSQFAAPVKNAQVSKYADLLRKNGVEVMNESIKRDWGGYQQIEKAIVLNTQKWSEAFLVAKQLFGIPANMHFPIPTGQTTFIVKNPKKKKHVWTDQIEVKNNHRGYLQSIVYSSRQEGGGMHVSIKKSTNHNAKGFRLSVVYIVD</sequence>
<dbReference type="Proteomes" id="UP000004095">
    <property type="component" value="Unassembled WGS sequence"/>
</dbReference>
<name>A1ZWJ1_MICM2</name>
<keyword evidence="3" id="KW-1185">Reference proteome</keyword>
<dbReference type="PROSITE" id="PS51781">
    <property type="entry name" value="SH3B"/>
    <property type="match status" value="1"/>
</dbReference>
<comment type="caution">
    <text evidence="2">The sequence shown here is derived from an EMBL/GenBank/DDBJ whole genome shotgun (WGS) entry which is preliminary data.</text>
</comment>
<gene>
    <name evidence="2" type="ORF">M23134_07968</name>
</gene>
<dbReference type="AlphaFoldDB" id="A1ZWJ1"/>
<dbReference type="EMBL" id="AAWS01000052">
    <property type="protein sequence ID" value="EAY25231.1"/>
    <property type="molecule type" value="Genomic_DNA"/>
</dbReference>
<dbReference type="Gene3D" id="2.30.30.40">
    <property type="entry name" value="SH3 Domains"/>
    <property type="match status" value="1"/>
</dbReference>
<evidence type="ECO:0000313" key="2">
    <source>
        <dbReference type="EMBL" id="EAY25231.1"/>
    </source>
</evidence>
<protein>
    <recommendedName>
        <fullName evidence="1">SH3b domain-containing protein</fullName>
    </recommendedName>
</protein>
<accession>A1ZWJ1</accession>
<dbReference type="Pfam" id="PF08239">
    <property type="entry name" value="SH3_3"/>
    <property type="match status" value="1"/>
</dbReference>
<organism evidence="2 3">
    <name type="scientific">Microscilla marina ATCC 23134</name>
    <dbReference type="NCBI Taxonomy" id="313606"/>
    <lineage>
        <taxon>Bacteria</taxon>
        <taxon>Pseudomonadati</taxon>
        <taxon>Bacteroidota</taxon>
        <taxon>Cytophagia</taxon>
        <taxon>Cytophagales</taxon>
        <taxon>Microscillaceae</taxon>
        <taxon>Microscilla</taxon>
    </lineage>
</organism>
<evidence type="ECO:0000313" key="3">
    <source>
        <dbReference type="Proteomes" id="UP000004095"/>
    </source>
</evidence>
<reference evidence="2 3" key="1">
    <citation type="submission" date="2007-01" db="EMBL/GenBank/DDBJ databases">
        <authorList>
            <person name="Haygood M."/>
            <person name="Podell S."/>
            <person name="Anderson C."/>
            <person name="Hopkinson B."/>
            <person name="Roe K."/>
            <person name="Barbeau K."/>
            <person name="Gaasterland T."/>
            <person name="Ferriera S."/>
            <person name="Johnson J."/>
            <person name="Kravitz S."/>
            <person name="Beeson K."/>
            <person name="Sutton G."/>
            <person name="Rogers Y.-H."/>
            <person name="Friedman R."/>
            <person name="Frazier M."/>
            <person name="Venter J.C."/>
        </authorList>
    </citation>
    <scope>NUCLEOTIDE SEQUENCE [LARGE SCALE GENOMIC DNA]</scope>
    <source>
        <strain evidence="2 3">ATCC 23134</strain>
    </source>
</reference>
<dbReference type="InterPro" id="IPR003646">
    <property type="entry name" value="SH3-like_bac-type"/>
</dbReference>
<evidence type="ECO:0000259" key="1">
    <source>
        <dbReference type="PROSITE" id="PS51781"/>
    </source>
</evidence>